<evidence type="ECO:0000313" key="2">
    <source>
        <dbReference type="Proteomes" id="UP000580517"/>
    </source>
</evidence>
<accession>A0A853FB88</accession>
<keyword evidence="2" id="KW-1185">Reference proteome</keyword>
<name>A0A853FB88_9BURK</name>
<dbReference type="AlphaFoldDB" id="A0A853FB88"/>
<proteinExistence type="predicted"/>
<dbReference type="EMBL" id="JACCEW010000004">
    <property type="protein sequence ID" value="NYT38024.1"/>
    <property type="molecule type" value="Genomic_DNA"/>
</dbReference>
<dbReference type="OrthoDB" id="6752590at2"/>
<dbReference type="RefSeq" id="WP_129969969.1">
    <property type="nucleotide sequence ID" value="NZ_JACCEW010000004.1"/>
</dbReference>
<gene>
    <name evidence="1" type="ORF">H0A68_14145</name>
</gene>
<protein>
    <submittedName>
        <fullName evidence="1">Capsule biosynthesis protein</fullName>
    </submittedName>
</protein>
<evidence type="ECO:0000313" key="1">
    <source>
        <dbReference type="EMBL" id="NYT38024.1"/>
    </source>
</evidence>
<organism evidence="1 2">
    <name type="scientific">Allopusillimonas soli</name>
    <dbReference type="NCBI Taxonomy" id="659016"/>
    <lineage>
        <taxon>Bacteria</taxon>
        <taxon>Pseudomonadati</taxon>
        <taxon>Pseudomonadota</taxon>
        <taxon>Betaproteobacteria</taxon>
        <taxon>Burkholderiales</taxon>
        <taxon>Alcaligenaceae</taxon>
        <taxon>Allopusillimonas</taxon>
    </lineage>
</organism>
<dbReference type="SUPFAM" id="SSF53756">
    <property type="entry name" value="UDP-Glycosyltransferase/glycogen phosphorylase"/>
    <property type="match status" value="1"/>
</dbReference>
<comment type="caution">
    <text evidence="1">The sequence shown here is derived from an EMBL/GenBank/DDBJ whole genome shotgun (WGS) entry which is preliminary data.</text>
</comment>
<reference evidence="1 2" key="1">
    <citation type="submission" date="2020-07" db="EMBL/GenBank/DDBJ databases">
        <title>Taxonomic revisions and descriptions of new bacterial species based on genomic comparisons in the high-G+C-content subgroup of the family Alcaligenaceae.</title>
        <authorList>
            <person name="Szabo A."/>
            <person name="Felfoldi T."/>
        </authorList>
    </citation>
    <scope>NUCLEOTIDE SEQUENCE [LARGE SCALE GENOMIC DNA]</scope>
    <source>
        <strain evidence="1 2">DSM 25264</strain>
    </source>
</reference>
<sequence>MKIGLTNIYSFRPHVEHLYYLSLLLRQAGHEVAYLTCDSSVATCYPRILKNTGRARECSKCMLGGVRSYPARDITSLSSSPRGSSLPHDVLQQLAHSSAATLTRTESAQDYHLPEVAKIRAELEEPINQAYQAAMAWIERKQLDAVICFNGRMDLTRGITFACEKAGIPFLTHERTWFGDGLRLIPNENCLSVRALSELAREFDNRPLTSRQARIAGKLIGDRFLQRNSLEWRLYNRNPLPAEWPLPDAGARVLVLPSSKNEFAGHPEWVSDWADNTHALDDFFDAFGIGPRQVVLRCHPNWGEAIGKVTGERSKAHYYKWASDRGIHCIRSEDKASTYDLIQQADIVVMNGGSSAVEAGACGKQVFCLGPASYQAAGFLKTIMTREDLALPEFHEPLDREDVLRKTLRYVYLRYGRFAQYVEYVRAESTTKYAYYRGADPDRLLSMMQSNRIYADDPVFADSLDDETEVVSMLNDKNWAALAAYVNQRPDLEPLYVGRRKGLRWIDDFRAKLPRGDRS</sequence>
<dbReference type="Proteomes" id="UP000580517">
    <property type="component" value="Unassembled WGS sequence"/>
</dbReference>